<dbReference type="InterPro" id="IPR025877">
    <property type="entry name" value="MobA-like_NTP_Trfase"/>
</dbReference>
<evidence type="ECO:0000313" key="4">
    <source>
        <dbReference type="Proteomes" id="UP001431634"/>
    </source>
</evidence>
<comment type="caution">
    <text evidence="3">The sequence shown here is derived from an EMBL/GenBank/DDBJ whole genome shotgun (WGS) entry which is preliminary data.</text>
</comment>
<evidence type="ECO:0000256" key="1">
    <source>
        <dbReference type="ARBA" id="ARBA00022842"/>
    </source>
</evidence>
<protein>
    <submittedName>
        <fullName evidence="3">Nucleotidyltransferase family protein</fullName>
    </submittedName>
</protein>
<reference evidence="3" key="1">
    <citation type="submission" date="2023-05" db="EMBL/GenBank/DDBJ databases">
        <title>Whole genome sequence of Commensalibacter sp.</title>
        <authorList>
            <person name="Charoenyingcharoen P."/>
            <person name="Yukphan P."/>
        </authorList>
    </citation>
    <scope>NUCLEOTIDE SEQUENCE</scope>
    <source>
        <strain evidence="3">TBRC 16381</strain>
    </source>
</reference>
<accession>A0ABT6Q1L9</accession>
<dbReference type="SUPFAM" id="SSF53448">
    <property type="entry name" value="Nucleotide-diphospho-sugar transferases"/>
    <property type="match status" value="1"/>
</dbReference>
<dbReference type="RefSeq" id="WP_281448120.1">
    <property type="nucleotide sequence ID" value="NZ_JASBAO010000001.1"/>
</dbReference>
<evidence type="ECO:0000313" key="3">
    <source>
        <dbReference type="EMBL" id="MDI2091009.1"/>
    </source>
</evidence>
<dbReference type="Proteomes" id="UP001431634">
    <property type="component" value="Unassembled WGS sequence"/>
</dbReference>
<organism evidence="3 4">
    <name type="scientific">Commensalibacter oyaizuii</name>
    <dbReference type="NCBI Taxonomy" id="3043873"/>
    <lineage>
        <taxon>Bacteria</taxon>
        <taxon>Pseudomonadati</taxon>
        <taxon>Pseudomonadota</taxon>
        <taxon>Alphaproteobacteria</taxon>
        <taxon>Acetobacterales</taxon>
        <taxon>Acetobacteraceae</taxon>
    </lineage>
</organism>
<feature type="domain" description="MobA-like NTP transferase" evidence="2">
    <location>
        <begin position="29"/>
        <end position="134"/>
    </location>
</feature>
<name>A0ABT6Q1L9_9PROT</name>
<keyword evidence="1" id="KW-0460">Magnesium</keyword>
<dbReference type="Pfam" id="PF12804">
    <property type="entry name" value="NTP_transf_3"/>
    <property type="match status" value="1"/>
</dbReference>
<dbReference type="InterPro" id="IPR029044">
    <property type="entry name" value="Nucleotide-diphossugar_trans"/>
</dbReference>
<keyword evidence="4" id="KW-1185">Reference proteome</keyword>
<sequence length="254" mass="28508">MERETINALILAGSRKGQQDPLAMHTHVSHKAIIPILGRPMIHYVAQTLSKIVNIEKIAVSIEKPVVVQDILPEYIQYLSAALGPSASVVEAIQTLNTPLLVTTADNPLLQPEWVNYFLAEAEKANCDIAIGIALKEQIERDVPNTKRTYIKLADGAFSGCNIFLFRTPQSIQVAKLWQTLEQHRKQPAKIGYLLGYKIILRYLLRCLTRQVLKKRIYKLTKAKLHFVVMPWGQAAVDVDKPEDLALVTSLIHS</sequence>
<evidence type="ECO:0000259" key="2">
    <source>
        <dbReference type="Pfam" id="PF12804"/>
    </source>
</evidence>
<proteinExistence type="predicted"/>
<dbReference type="Gene3D" id="3.90.550.10">
    <property type="entry name" value="Spore Coat Polysaccharide Biosynthesis Protein SpsA, Chain A"/>
    <property type="match status" value="1"/>
</dbReference>
<gene>
    <name evidence="3" type="ORF">QJV27_06465</name>
</gene>
<dbReference type="EMBL" id="JASBAO010000001">
    <property type="protein sequence ID" value="MDI2091009.1"/>
    <property type="molecule type" value="Genomic_DNA"/>
</dbReference>